<dbReference type="InterPro" id="IPR018635">
    <property type="entry name" value="UPF0319"/>
</dbReference>
<dbReference type="Pfam" id="PF09829">
    <property type="entry name" value="DUF2057"/>
    <property type="match status" value="1"/>
</dbReference>
<evidence type="ECO:0000256" key="1">
    <source>
        <dbReference type="ARBA" id="ARBA00008490"/>
    </source>
</evidence>
<dbReference type="AlphaFoldDB" id="A0A1T5HZH6"/>
<dbReference type="Proteomes" id="UP000189966">
    <property type="component" value="Unassembled WGS sequence"/>
</dbReference>
<dbReference type="EMBL" id="FUZI01000002">
    <property type="protein sequence ID" value="SKC32220.1"/>
    <property type="molecule type" value="Genomic_DNA"/>
</dbReference>
<comment type="similarity">
    <text evidence="1 3">Belongs to the UPF0319 family.</text>
</comment>
<evidence type="ECO:0000313" key="5">
    <source>
        <dbReference type="Proteomes" id="UP000189966"/>
    </source>
</evidence>
<feature type="chain" id="PRO_5013414493" description="UPF0319 protein CZ809_01736" evidence="3">
    <location>
        <begin position="23"/>
        <end position="215"/>
    </location>
</feature>
<dbReference type="HAMAP" id="MF_00789">
    <property type="entry name" value="UPF0319"/>
    <property type="match status" value="1"/>
</dbReference>
<dbReference type="PANTHER" id="PTHR38108:SF1">
    <property type="entry name" value="UPF0319 PROTEIN YCCT"/>
    <property type="match status" value="1"/>
</dbReference>
<protein>
    <recommendedName>
        <fullName evidence="3">UPF0319 protein CZ809_01736</fullName>
    </recommendedName>
</protein>
<organism evidence="4 5">
    <name type="scientific">Photobacterium piscicola</name>
    <dbReference type="NCBI Taxonomy" id="1378299"/>
    <lineage>
        <taxon>Bacteria</taxon>
        <taxon>Pseudomonadati</taxon>
        <taxon>Pseudomonadota</taxon>
        <taxon>Gammaproteobacteria</taxon>
        <taxon>Vibrionales</taxon>
        <taxon>Vibrionaceae</taxon>
        <taxon>Photobacterium</taxon>
    </lineage>
</organism>
<reference evidence="4 5" key="1">
    <citation type="submission" date="2017-02" db="EMBL/GenBank/DDBJ databases">
        <authorList>
            <person name="Peterson S.W."/>
        </authorList>
    </citation>
    <scope>NUCLEOTIDE SEQUENCE [LARGE SCALE GENOMIC DNA]</scope>
    <source>
        <strain evidence="5">type strain: NCCB 100098</strain>
    </source>
</reference>
<sequence precursor="true">MKKKIICCLLPLVSLFSSNIYADVKLQSAKEMNAVVVNGKAEGWSFIQGTNNIILPNGENQILFQMGKIVLEDAAKKKFNSIPLLIKFESQDSVLTLSYPNIRTLDQAKSFDKSPQIKLKNSNGEDVAFELKQLDNNGLQNFRDYEREVANYNKLGGIAALTQVSPEPQLQTKAVFTPSDVKPSPEAKMVFLKNAFTSLSPEEKQQFMSWGLKHL</sequence>
<accession>A0A1T5HZH6</accession>
<keyword evidence="2 3" id="KW-0732">Signal</keyword>
<dbReference type="PANTHER" id="PTHR38108">
    <property type="entry name" value="UPF0319 PROTEIN YCCT"/>
    <property type="match status" value="1"/>
</dbReference>
<gene>
    <name evidence="4" type="ORF">CZ809_01736</name>
</gene>
<name>A0A1T5HZH6_9GAMM</name>
<evidence type="ECO:0000256" key="3">
    <source>
        <dbReference type="HAMAP-Rule" id="MF_00789"/>
    </source>
</evidence>
<proteinExistence type="inferred from homology"/>
<evidence type="ECO:0000256" key="2">
    <source>
        <dbReference type="ARBA" id="ARBA00022729"/>
    </source>
</evidence>
<feature type="signal peptide" evidence="3">
    <location>
        <begin position="1"/>
        <end position="22"/>
    </location>
</feature>
<evidence type="ECO:0000313" key="4">
    <source>
        <dbReference type="EMBL" id="SKC32220.1"/>
    </source>
</evidence>
<dbReference type="RefSeq" id="WP_080157057.1">
    <property type="nucleotide sequence ID" value="NZ_FUZI01000002.1"/>
</dbReference>
<dbReference type="OrthoDB" id="6214057at2"/>